<proteinExistence type="predicted"/>
<dbReference type="Proteomes" id="UP000810252">
    <property type="component" value="Unassembled WGS sequence"/>
</dbReference>
<dbReference type="AlphaFoldDB" id="A0A9D9EK75"/>
<gene>
    <name evidence="1" type="ORF">IAC29_04175</name>
</gene>
<protein>
    <submittedName>
        <fullName evidence="1">Uncharacterized protein</fullName>
    </submittedName>
</protein>
<feature type="non-terminal residue" evidence="1">
    <location>
        <position position="1"/>
    </location>
</feature>
<reference evidence="1" key="1">
    <citation type="submission" date="2020-10" db="EMBL/GenBank/DDBJ databases">
        <authorList>
            <person name="Gilroy R."/>
        </authorList>
    </citation>
    <scope>NUCLEOTIDE SEQUENCE</scope>
    <source>
        <strain evidence="1">20514</strain>
    </source>
</reference>
<organism evidence="1 2">
    <name type="scientific">Candidatus Cryptobacteroides merdigallinarum</name>
    <dbReference type="NCBI Taxonomy" id="2840770"/>
    <lineage>
        <taxon>Bacteria</taxon>
        <taxon>Pseudomonadati</taxon>
        <taxon>Bacteroidota</taxon>
        <taxon>Bacteroidia</taxon>
        <taxon>Bacteroidales</taxon>
        <taxon>Candidatus Cryptobacteroides</taxon>
    </lineage>
</organism>
<comment type="caution">
    <text evidence="1">The sequence shown here is derived from an EMBL/GenBank/DDBJ whole genome shotgun (WGS) entry which is preliminary data.</text>
</comment>
<sequence length="88" mass="9710">VLYYSESAELDGSPESGSVKDNICYVTSGASVIWKAANPNEIEGIEEYEQIRKIEEDPFEQFDTKNGIFVTSEAYSSYGAVRTSGNNN</sequence>
<reference evidence="1" key="2">
    <citation type="journal article" date="2021" name="PeerJ">
        <title>Extensive microbial diversity within the chicken gut microbiome revealed by metagenomics and culture.</title>
        <authorList>
            <person name="Gilroy R."/>
            <person name="Ravi A."/>
            <person name="Getino M."/>
            <person name="Pursley I."/>
            <person name="Horton D.L."/>
            <person name="Alikhan N.F."/>
            <person name="Baker D."/>
            <person name="Gharbi K."/>
            <person name="Hall N."/>
            <person name="Watson M."/>
            <person name="Adriaenssens E.M."/>
            <person name="Foster-Nyarko E."/>
            <person name="Jarju S."/>
            <person name="Secka A."/>
            <person name="Antonio M."/>
            <person name="Oren A."/>
            <person name="Chaudhuri R.R."/>
            <person name="La Ragione R."/>
            <person name="Hildebrand F."/>
            <person name="Pallen M.J."/>
        </authorList>
    </citation>
    <scope>NUCLEOTIDE SEQUENCE</scope>
    <source>
        <strain evidence="1">20514</strain>
    </source>
</reference>
<dbReference type="EMBL" id="JADIMQ010000060">
    <property type="protein sequence ID" value="MBO8448450.1"/>
    <property type="molecule type" value="Genomic_DNA"/>
</dbReference>
<evidence type="ECO:0000313" key="2">
    <source>
        <dbReference type="Proteomes" id="UP000810252"/>
    </source>
</evidence>
<name>A0A9D9EK75_9BACT</name>
<evidence type="ECO:0000313" key="1">
    <source>
        <dbReference type="EMBL" id="MBO8448450.1"/>
    </source>
</evidence>
<accession>A0A9D9EK75</accession>